<gene>
    <name evidence="2" type="ORF">CEURO_LOCUS5680</name>
</gene>
<evidence type="ECO:0000313" key="2">
    <source>
        <dbReference type="EMBL" id="CAH9076043.1"/>
    </source>
</evidence>
<dbReference type="EMBL" id="CAMAPE010000010">
    <property type="protein sequence ID" value="CAH9076043.1"/>
    <property type="molecule type" value="Genomic_DNA"/>
</dbReference>
<feature type="region of interest" description="Disordered" evidence="1">
    <location>
        <begin position="580"/>
        <end position="605"/>
    </location>
</feature>
<dbReference type="AlphaFoldDB" id="A0A9P1E3G0"/>
<feature type="compositionally biased region" description="Basic residues" evidence="1">
    <location>
        <begin position="581"/>
        <end position="601"/>
    </location>
</feature>
<reference evidence="2" key="1">
    <citation type="submission" date="2022-07" db="EMBL/GenBank/DDBJ databases">
        <authorList>
            <person name="Macas J."/>
            <person name="Novak P."/>
            <person name="Neumann P."/>
        </authorList>
    </citation>
    <scope>NUCLEOTIDE SEQUENCE</scope>
</reference>
<feature type="region of interest" description="Disordered" evidence="1">
    <location>
        <begin position="676"/>
        <end position="711"/>
    </location>
</feature>
<organism evidence="2 3">
    <name type="scientific">Cuscuta europaea</name>
    <name type="common">European dodder</name>
    <dbReference type="NCBI Taxonomy" id="41803"/>
    <lineage>
        <taxon>Eukaryota</taxon>
        <taxon>Viridiplantae</taxon>
        <taxon>Streptophyta</taxon>
        <taxon>Embryophyta</taxon>
        <taxon>Tracheophyta</taxon>
        <taxon>Spermatophyta</taxon>
        <taxon>Magnoliopsida</taxon>
        <taxon>eudicotyledons</taxon>
        <taxon>Gunneridae</taxon>
        <taxon>Pentapetalae</taxon>
        <taxon>asterids</taxon>
        <taxon>lamiids</taxon>
        <taxon>Solanales</taxon>
        <taxon>Convolvulaceae</taxon>
        <taxon>Cuscuteae</taxon>
        <taxon>Cuscuta</taxon>
        <taxon>Cuscuta subgen. Cuscuta</taxon>
    </lineage>
</organism>
<feature type="compositionally biased region" description="Low complexity" evidence="1">
    <location>
        <begin position="498"/>
        <end position="518"/>
    </location>
</feature>
<proteinExistence type="predicted"/>
<feature type="region of interest" description="Disordered" evidence="1">
    <location>
        <begin position="468"/>
        <end position="539"/>
    </location>
</feature>
<feature type="compositionally biased region" description="Low complexity" evidence="1">
    <location>
        <begin position="470"/>
        <end position="489"/>
    </location>
</feature>
<protein>
    <submittedName>
        <fullName evidence="2">Uncharacterized protein</fullName>
    </submittedName>
</protein>
<feature type="region of interest" description="Disordered" evidence="1">
    <location>
        <begin position="364"/>
        <end position="428"/>
    </location>
</feature>
<feature type="compositionally biased region" description="Low complexity" evidence="1">
    <location>
        <begin position="405"/>
        <end position="414"/>
    </location>
</feature>
<feature type="compositionally biased region" description="Basic and acidic residues" evidence="1">
    <location>
        <begin position="380"/>
        <end position="396"/>
    </location>
</feature>
<evidence type="ECO:0000313" key="3">
    <source>
        <dbReference type="Proteomes" id="UP001152484"/>
    </source>
</evidence>
<sequence>MDIEEVESNLHALKQLYGLLENDDEDGKPRVTTGTLDNKGRILLKSLLDSATERLFKVHSQIIAREVDASLQNSSIKVEGVAKPASEAPNLIFSTCEPENRRKRCRICQRPKTVKQFKPPTYRKVKFSDHACQSSIKVTSAQDKPSDQISHFWQDSDQEDDEGLSVHNKLCFLSGNYERENTVNGLSLIEPIASSTTTRTEPEFVRNQGRHEHEFEGKNDFSKKVSEAIRQIELRIPTTLQLDSNSESGNTAGDKFLQMDLPGAIRQTKGLVPSFVNELNHPDHDLANRTIPDSNGFRLLQGQKKTTAQASSLSASSAAIINQDQDSLPLNSYTQKTRYPKSTTQLKENKNGLPLRHITTKVMHTWSDSKHAQLPRTRKPYKDASRYENYGERRYLIQEPEAETSRSSYSSRSSNQQQHGRSTYDGSHTEEEDYLVSHIDQSYTNASSISSDAGQYPSCHITRSRYMNESSSVDNEVYPSSSSSSSPSSGGREASPHSFLDSCSSSYSTDSSSSNTSSPVRGDHKYAYSKKTKQKRVGRWERLKDKLGIIFHHHHHHHHHHNNNIKRKDENAATSYDITKHKTPSLPKHKGKKIPHPRRKHDVYEEGEQAVQKVSKSVHGKSKSGSNFQTLVKGLREARSLKKPKPPKHDRLPSMKRKHGNNRVVKASHWWQLLRHHGKFNKPPPLLDPSSAEKKSKKKKKLMKEFSKMKW</sequence>
<feature type="compositionally biased region" description="Polar residues" evidence="1">
    <location>
        <begin position="415"/>
        <end position="426"/>
    </location>
</feature>
<accession>A0A9P1E3G0</accession>
<dbReference type="OrthoDB" id="1296610at2759"/>
<feature type="region of interest" description="Disordered" evidence="1">
    <location>
        <begin position="638"/>
        <end position="660"/>
    </location>
</feature>
<comment type="caution">
    <text evidence="2">The sequence shown here is derived from an EMBL/GenBank/DDBJ whole genome shotgun (WGS) entry which is preliminary data.</text>
</comment>
<dbReference type="Proteomes" id="UP001152484">
    <property type="component" value="Unassembled WGS sequence"/>
</dbReference>
<evidence type="ECO:0000256" key="1">
    <source>
        <dbReference type="SAM" id="MobiDB-lite"/>
    </source>
</evidence>
<keyword evidence="3" id="KW-1185">Reference proteome</keyword>
<feature type="compositionally biased region" description="Basic residues" evidence="1">
    <location>
        <begin position="527"/>
        <end position="537"/>
    </location>
</feature>
<name>A0A9P1E3G0_CUSEU</name>